<gene>
    <name evidence="4" type="ORF">NKR23_g9664</name>
</gene>
<evidence type="ECO:0000313" key="4">
    <source>
        <dbReference type="EMBL" id="KAJ9136665.1"/>
    </source>
</evidence>
<organism evidence="4 5">
    <name type="scientific">Pleurostoma richardsiae</name>
    <dbReference type="NCBI Taxonomy" id="41990"/>
    <lineage>
        <taxon>Eukaryota</taxon>
        <taxon>Fungi</taxon>
        <taxon>Dikarya</taxon>
        <taxon>Ascomycota</taxon>
        <taxon>Pezizomycotina</taxon>
        <taxon>Sordariomycetes</taxon>
        <taxon>Sordariomycetidae</taxon>
        <taxon>Calosphaeriales</taxon>
        <taxon>Pleurostomataceae</taxon>
        <taxon>Pleurostoma</taxon>
    </lineage>
</organism>
<keyword evidence="5" id="KW-1185">Reference proteome</keyword>
<sequence>MAANVNKPVDVSKKEADVNRKLQLYGIFSAFQNGKVPSNDQIDVALNSFLASKALSSPSGKLSSEGRELVADFREVVKEAKNLLLSKNDGNLLQDFIWQTTQFDPNAVGTPNAPVDKETAKQHGDEALQGLRTLGTLIITNGQFRKLLNDATILLRDIAADAASHAASKARPDEEKLAQIDKPAAENTWHDAPDFSKENLKNQAKNAYKGNPKDDLKAAAESGTSAAHPSGSTDPRDLADTAARDQAQGGSSGVNAVAGANAAKSTLQDRFDVSGGDAKEAAKGKTQEYRDRTREYLKKKMPEDRRDQTIWRLKKMVIECQQHPDYQQAISTLLDLAEEYSAHAQTLAKDGTGTVQQGRSHLSQAEDDLKTLIERFANGTSTEDLFDSIKQVYRDADNDPELKDWFKALNRYIRRSLKEEGYILEDESTQEWNRLYDHGNYLLRNKYRGHTDRILDEFKFLGNQFDEDPQNKAFAQSITKLFNDLGNDENGKPTFKPHLLKDLRDVIIPAIVENVSYIPVPRIEYTDPQVDAIIENLVLESDNFMPNVLEIASENYLRWGRKKVANKSKHAVEVKVAGIQMDLRDVSYYVKRKQGFPSLSDTGVANILLSGSGFSFKMKLSTPDEKDAQNFFKVNKVDVDIDHMNIKLSKSKHKLLFNMFKPIMLKVIRPALQKAVEKAIKDNFNKLDNTLWQVKQEADRALEDAKQNPDQAQNIYQRYVTAAQKKFLQGKQKAEAVAADKKVNYAVTKEDSIFPNIHLPGGISSKATEYKELARRGDRWESPVFSIGSAGRSRDIPPAPSVRRKTHAVSDTNGVSQSNAYGSGASQPASYGYGVADPTTYQSSGAGDRAAFSARP</sequence>
<feature type="domain" description="HAM1-like C-terminal" evidence="2">
    <location>
        <begin position="639"/>
        <end position="797"/>
    </location>
</feature>
<feature type="region of interest" description="Disordered" evidence="1">
    <location>
        <begin position="785"/>
        <end position="856"/>
    </location>
</feature>
<dbReference type="PANTHER" id="PTHR31138">
    <property type="entry name" value="CHROMOSOME 19, WHOLE GENOME SHOTGUN SEQUENCE"/>
    <property type="match status" value="1"/>
</dbReference>
<name>A0AA38RF56_9PEZI</name>
<dbReference type="GO" id="GO:0016874">
    <property type="term" value="F:ligase activity"/>
    <property type="evidence" value="ECO:0007669"/>
    <property type="project" value="UniProtKB-KW"/>
</dbReference>
<feature type="region of interest" description="Disordered" evidence="1">
    <location>
        <begin position="271"/>
        <end position="297"/>
    </location>
</feature>
<dbReference type="InterPro" id="IPR045967">
    <property type="entry name" value="HAM1-like_N"/>
</dbReference>
<keyword evidence="4" id="KW-0436">Ligase</keyword>
<feature type="domain" description="HAM1-like N-terminal" evidence="3">
    <location>
        <begin position="3"/>
        <end position="627"/>
    </location>
</feature>
<accession>A0AA38RF56</accession>
<dbReference type="InterPro" id="IPR027842">
    <property type="entry name" value="HAM1-like_C"/>
</dbReference>
<dbReference type="InterPro" id="IPR017943">
    <property type="entry name" value="Bactericidal_perm-incr_a/b_dom"/>
</dbReference>
<evidence type="ECO:0000259" key="2">
    <source>
        <dbReference type="Pfam" id="PF14613"/>
    </source>
</evidence>
<reference evidence="4" key="1">
    <citation type="submission" date="2022-07" db="EMBL/GenBank/DDBJ databases">
        <title>Fungi with potential for degradation of polypropylene.</title>
        <authorList>
            <person name="Gostincar C."/>
        </authorList>
    </citation>
    <scope>NUCLEOTIDE SEQUENCE</scope>
    <source>
        <strain evidence="4">EXF-13308</strain>
    </source>
</reference>
<proteinExistence type="predicted"/>
<protein>
    <submittedName>
        <fullName evidence="4">DNA ligase</fullName>
    </submittedName>
</protein>
<evidence type="ECO:0000256" key="1">
    <source>
        <dbReference type="SAM" id="MobiDB-lite"/>
    </source>
</evidence>
<dbReference type="Proteomes" id="UP001174694">
    <property type="component" value="Unassembled WGS sequence"/>
</dbReference>
<evidence type="ECO:0000259" key="3">
    <source>
        <dbReference type="Pfam" id="PF19343"/>
    </source>
</evidence>
<dbReference type="SUPFAM" id="SSF55394">
    <property type="entry name" value="Bactericidal permeability-increasing protein, BPI"/>
    <property type="match status" value="1"/>
</dbReference>
<dbReference type="Pfam" id="PF14613">
    <property type="entry name" value="HAM1_C"/>
    <property type="match status" value="1"/>
</dbReference>
<dbReference type="Pfam" id="PF19343">
    <property type="entry name" value="HAM1_N"/>
    <property type="match status" value="1"/>
</dbReference>
<feature type="region of interest" description="Disordered" evidence="1">
    <location>
        <begin position="206"/>
        <end position="255"/>
    </location>
</feature>
<feature type="compositionally biased region" description="Polar residues" evidence="1">
    <location>
        <begin position="809"/>
        <end position="829"/>
    </location>
</feature>
<dbReference type="GO" id="GO:0008289">
    <property type="term" value="F:lipid binding"/>
    <property type="evidence" value="ECO:0007669"/>
    <property type="project" value="InterPro"/>
</dbReference>
<evidence type="ECO:0000313" key="5">
    <source>
        <dbReference type="Proteomes" id="UP001174694"/>
    </source>
</evidence>
<dbReference type="Gene3D" id="3.15.10.10">
    <property type="entry name" value="Bactericidal permeability-increasing protein, domain 1"/>
    <property type="match status" value="1"/>
</dbReference>
<feature type="compositionally biased region" description="Basic and acidic residues" evidence="1">
    <location>
        <begin position="234"/>
        <end position="243"/>
    </location>
</feature>
<comment type="caution">
    <text evidence="4">The sequence shown here is derived from an EMBL/GenBank/DDBJ whole genome shotgun (WGS) entry which is preliminary data.</text>
</comment>
<feature type="compositionally biased region" description="Polar residues" evidence="1">
    <location>
        <begin position="222"/>
        <end position="233"/>
    </location>
</feature>
<dbReference type="EMBL" id="JANBVO010000038">
    <property type="protein sequence ID" value="KAJ9136665.1"/>
    <property type="molecule type" value="Genomic_DNA"/>
</dbReference>
<dbReference type="PANTHER" id="PTHR31138:SF1">
    <property type="entry name" value="PDZ DOMAIN-CONTAINING PROTEIN"/>
    <property type="match status" value="1"/>
</dbReference>
<dbReference type="AlphaFoldDB" id="A0AA38RF56"/>